<feature type="transmembrane region" description="Helical" evidence="1">
    <location>
        <begin position="77"/>
        <end position="99"/>
    </location>
</feature>
<organism evidence="2 3">
    <name type="scientific">Alterirhizorhabdus solaris</name>
    <dbReference type="NCBI Taxonomy" id="2529389"/>
    <lineage>
        <taxon>Bacteria</taxon>
        <taxon>Pseudomonadati</taxon>
        <taxon>Pseudomonadota</taxon>
        <taxon>Alphaproteobacteria</taxon>
        <taxon>Sphingomonadales</taxon>
        <taxon>Rhizorhabdaceae</taxon>
        <taxon>Alterirhizorhabdus</taxon>
    </lineage>
</organism>
<reference evidence="2 3" key="1">
    <citation type="submission" date="2019-07" db="EMBL/GenBank/DDBJ databases">
        <title>Sphingomonas solaris sp. nov., isolated from a solar panel from Boston, Massachusetts.</title>
        <authorList>
            <person name="Tanner K."/>
            <person name="Pascual J."/>
            <person name="Mancuso C."/>
            <person name="Pereto J."/>
            <person name="Khalil A."/>
            <person name="Vilanova C."/>
        </authorList>
    </citation>
    <scope>NUCLEOTIDE SEQUENCE [LARGE SCALE GENOMIC DNA]</scope>
    <source>
        <strain evidence="2 3">R4DWN</strain>
    </source>
</reference>
<feature type="transmembrane region" description="Helical" evidence="1">
    <location>
        <begin position="7"/>
        <end position="28"/>
    </location>
</feature>
<gene>
    <name evidence="2" type="ORF">FOY91_12935</name>
</gene>
<dbReference type="AlphaFoldDB" id="A0A558R1F1"/>
<evidence type="ECO:0000313" key="2">
    <source>
        <dbReference type="EMBL" id="TVV73189.1"/>
    </source>
</evidence>
<keyword evidence="1" id="KW-0812">Transmembrane</keyword>
<dbReference type="EMBL" id="VNIM01000051">
    <property type="protein sequence ID" value="TVV73189.1"/>
    <property type="molecule type" value="Genomic_DNA"/>
</dbReference>
<evidence type="ECO:0000256" key="1">
    <source>
        <dbReference type="SAM" id="Phobius"/>
    </source>
</evidence>
<feature type="transmembrane region" description="Helical" evidence="1">
    <location>
        <begin position="105"/>
        <end position="124"/>
    </location>
</feature>
<dbReference type="OrthoDB" id="7596850at2"/>
<dbReference type="Proteomes" id="UP000318681">
    <property type="component" value="Unassembled WGS sequence"/>
</dbReference>
<evidence type="ECO:0000313" key="3">
    <source>
        <dbReference type="Proteomes" id="UP000318681"/>
    </source>
</evidence>
<feature type="transmembrane region" description="Helical" evidence="1">
    <location>
        <begin position="40"/>
        <end position="65"/>
    </location>
</feature>
<protein>
    <submittedName>
        <fullName evidence="2">Uncharacterized protein</fullName>
    </submittedName>
</protein>
<keyword evidence="3" id="KW-1185">Reference proteome</keyword>
<accession>A0A558R1F1</accession>
<keyword evidence="1" id="KW-0472">Membrane</keyword>
<dbReference type="RefSeq" id="WP_145152537.1">
    <property type="nucleotide sequence ID" value="NZ_VNIM01000051.1"/>
</dbReference>
<keyword evidence="1" id="KW-1133">Transmembrane helix</keyword>
<sequence>MRAFVKSVLVGSLAPAVPLMLITSFVGFSVAMHGGLLTGLYLATLPFIIALPIVLTCSLLIGLPFTALLRRAGRESATAYIIGGGIAGLSVPVMCMMLIGDNIQTYWLGLLGGFSGTVTGRTWWVSGRESTLFADIDS</sequence>
<name>A0A558R1F1_9SPHN</name>
<comment type="caution">
    <text evidence="2">The sequence shown here is derived from an EMBL/GenBank/DDBJ whole genome shotgun (WGS) entry which is preliminary data.</text>
</comment>
<proteinExistence type="predicted"/>